<keyword evidence="1" id="KW-1133">Transmembrane helix</keyword>
<dbReference type="Proteomes" id="UP001175228">
    <property type="component" value="Unassembled WGS sequence"/>
</dbReference>
<dbReference type="EMBL" id="JAUEPU010000030">
    <property type="protein sequence ID" value="KAK0492338.1"/>
    <property type="molecule type" value="Genomic_DNA"/>
</dbReference>
<keyword evidence="3" id="KW-1185">Reference proteome</keyword>
<accession>A0AA39Q057</accession>
<name>A0AA39Q057_9AGAR</name>
<dbReference type="AlphaFoldDB" id="A0AA39Q057"/>
<evidence type="ECO:0000256" key="1">
    <source>
        <dbReference type="SAM" id="Phobius"/>
    </source>
</evidence>
<comment type="caution">
    <text evidence="2">The sequence shown here is derived from an EMBL/GenBank/DDBJ whole genome shotgun (WGS) entry which is preliminary data.</text>
</comment>
<feature type="transmembrane region" description="Helical" evidence="1">
    <location>
        <begin position="98"/>
        <end position="119"/>
    </location>
</feature>
<evidence type="ECO:0000313" key="3">
    <source>
        <dbReference type="Proteomes" id="UP001175228"/>
    </source>
</evidence>
<feature type="transmembrane region" description="Helical" evidence="1">
    <location>
        <begin position="42"/>
        <end position="62"/>
    </location>
</feature>
<organism evidence="2 3">
    <name type="scientific">Armillaria luteobubalina</name>
    <dbReference type="NCBI Taxonomy" id="153913"/>
    <lineage>
        <taxon>Eukaryota</taxon>
        <taxon>Fungi</taxon>
        <taxon>Dikarya</taxon>
        <taxon>Basidiomycota</taxon>
        <taxon>Agaricomycotina</taxon>
        <taxon>Agaricomycetes</taxon>
        <taxon>Agaricomycetidae</taxon>
        <taxon>Agaricales</taxon>
        <taxon>Marasmiineae</taxon>
        <taxon>Physalacriaceae</taxon>
        <taxon>Armillaria</taxon>
    </lineage>
</organism>
<keyword evidence="1" id="KW-0472">Membrane</keyword>
<keyword evidence="1" id="KW-0812">Transmembrane</keyword>
<gene>
    <name evidence="2" type="ORF">EDD18DRAFT_1109085</name>
</gene>
<evidence type="ECO:0000313" key="2">
    <source>
        <dbReference type="EMBL" id="KAK0492338.1"/>
    </source>
</evidence>
<proteinExistence type="predicted"/>
<reference evidence="2" key="1">
    <citation type="submission" date="2023-06" db="EMBL/GenBank/DDBJ databases">
        <authorList>
            <consortium name="Lawrence Berkeley National Laboratory"/>
            <person name="Ahrendt S."/>
            <person name="Sahu N."/>
            <person name="Indic B."/>
            <person name="Wong-Bajracharya J."/>
            <person name="Merenyi Z."/>
            <person name="Ke H.-M."/>
            <person name="Monk M."/>
            <person name="Kocsube S."/>
            <person name="Drula E."/>
            <person name="Lipzen A."/>
            <person name="Balint B."/>
            <person name="Henrissat B."/>
            <person name="Andreopoulos B."/>
            <person name="Martin F.M."/>
            <person name="Harder C.B."/>
            <person name="Rigling D."/>
            <person name="Ford K.L."/>
            <person name="Foster G.D."/>
            <person name="Pangilinan J."/>
            <person name="Papanicolaou A."/>
            <person name="Barry K."/>
            <person name="LaButti K."/>
            <person name="Viragh M."/>
            <person name="Koriabine M."/>
            <person name="Yan M."/>
            <person name="Riley R."/>
            <person name="Champramary S."/>
            <person name="Plett K.L."/>
            <person name="Tsai I.J."/>
            <person name="Slot J."/>
            <person name="Sipos G."/>
            <person name="Plett J."/>
            <person name="Nagy L.G."/>
            <person name="Grigoriev I.V."/>
        </authorList>
    </citation>
    <scope>NUCLEOTIDE SEQUENCE</scope>
    <source>
        <strain evidence="2">HWK02</strain>
    </source>
</reference>
<sequence>MSSKRKGRHGTSVEGHSMSYIRVTSSIVNVSQSAEVNSCITVLWVIVQAIGLAGPGQLWVVLRARRNLVLNAKEMHKMINILSEKRSLIESNVERREWNSTLVIAWVSLGLILLMAGFIRWHRRCRKIMDIESKVSHRAVKPPREDGVLDFIGHNSSSLQLFTISLLGRGHLHLHLVRNDAEYISLDISN</sequence>
<protein>
    <submittedName>
        <fullName evidence="2">Uncharacterized protein</fullName>
    </submittedName>
</protein>